<evidence type="ECO:0000256" key="7">
    <source>
        <dbReference type="ARBA" id="ARBA00022737"/>
    </source>
</evidence>
<keyword evidence="5" id="KW-0812">Transmembrane</keyword>
<evidence type="ECO:0000256" key="3">
    <source>
        <dbReference type="ARBA" id="ARBA00022475"/>
    </source>
</evidence>
<evidence type="ECO:0000256" key="6">
    <source>
        <dbReference type="ARBA" id="ARBA00022729"/>
    </source>
</evidence>
<keyword evidence="10" id="KW-0675">Receptor</keyword>
<reference evidence="15" key="1">
    <citation type="journal article" date="2014" name="Nat. Genet.">
        <title>A reference genome for common bean and genome-wide analysis of dual domestications.</title>
        <authorList>
            <person name="Schmutz J."/>
            <person name="McClean P.E."/>
            <person name="Mamidi S."/>
            <person name="Wu G.A."/>
            <person name="Cannon S.B."/>
            <person name="Grimwood J."/>
            <person name="Jenkins J."/>
            <person name="Shu S."/>
            <person name="Song Q."/>
            <person name="Chavarro C."/>
            <person name="Torres-Torres M."/>
            <person name="Geffroy V."/>
            <person name="Moghaddam S.M."/>
            <person name="Gao D."/>
            <person name="Abernathy B."/>
            <person name="Barry K."/>
            <person name="Blair M."/>
            <person name="Brick M.A."/>
            <person name="Chovatia M."/>
            <person name="Gepts P."/>
            <person name="Goodstein D.M."/>
            <person name="Gonzales M."/>
            <person name="Hellsten U."/>
            <person name="Hyten D.L."/>
            <person name="Jia G."/>
            <person name="Kelly J.D."/>
            <person name="Kudrna D."/>
            <person name="Lee R."/>
            <person name="Richard M.M."/>
            <person name="Miklas P.N."/>
            <person name="Osorno J.M."/>
            <person name="Rodrigues J."/>
            <person name="Thareau V."/>
            <person name="Urrea C.A."/>
            <person name="Wang M."/>
            <person name="Yu Y."/>
            <person name="Zhang M."/>
            <person name="Wing R.A."/>
            <person name="Cregan P.B."/>
            <person name="Rokhsar D.S."/>
            <person name="Jackson S.A."/>
        </authorList>
    </citation>
    <scope>NUCLEOTIDE SEQUENCE [LARGE SCALE GENOMIC DNA]</scope>
    <source>
        <strain evidence="15">cv. G19833</strain>
    </source>
</reference>
<keyword evidence="4" id="KW-0433">Leucine-rich repeat</keyword>
<evidence type="ECO:0000256" key="12">
    <source>
        <dbReference type="SAM" id="SignalP"/>
    </source>
</evidence>
<dbReference type="PANTHER" id="PTHR48063:SF63">
    <property type="entry name" value="LEUCINE-RICH RECEPTOR-LIKE KINASE FAMILY PROTEIN"/>
    <property type="match status" value="1"/>
</dbReference>
<feature type="non-terminal residue" evidence="14">
    <location>
        <position position="874"/>
    </location>
</feature>
<dbReference type="SMR" id="V7C4I3"/>
<keyword evidence="6 12" id="KW-0732">Signal</keyword>
<dbReference type="eggNOG" id="KOG0619">
    <property type="taxonomic scope" value="Eukaryota"/>
</dbReference>
<keyword evidence="15" id="KW-1185">Reference proteome</keyword>
<name>V7C4I3_PHAVU</name>
<keyword evidence="11" id="KW-0325">Glycoprotein</keyword>
<dbReference type="InterPro" id="IPR003591">
    <property type="entry name" value="Leu-rich_rpt_typical-subtyp"/>
</dbReference>
<comment type="similarity">
    <text evidence="2">Belongs to the RLP family.</text>
</comment>
<dbReference type="InterPro" id="IPR046956">
    <property type="entry name" value="RLP23-like"/>
</dbReference>
<sequence>MVVFVHLCWLSLGVCREIKCIGSERETLLKLKHHLKDPSNRLSSWNATANSNCCQWDGVVCNNITSHTAELHLNTPFPTFHGYEVYEKVYEEYTRRAFGGEINPCLVDLKHLDYLDFSGNIFESTPIPSFIATITSLTYLNLSRAGFTGNIPPHFGNLSNLLYLDLSRNELLGGGMPIPYFVGRMTTLIHLDLSYSGFMGNIPPQIGNLSNLAYLGLRYVANGTIPSQIGNLSNLLYLELRTLFLFTENWVFEQKKLVSLTLFFNNINGPIPDGLRNLTLLENLDLRRNSFSSSIPDWFYDSLPHLKFLDLSFNILQGTIPHILGNMTSLITLDLSANQLEGPIPTSLGFENIIEMDFSENKIGGELPRSLGKLSSLRYLILFSNQLSGNPFESLRSLSKLSLLDIADNCFQGVVKEGHLENLTNLSKFYAPRNNLTLKVSPNWHPTFRLTDLDMSSWQLGPNFPSWTHSQNDLQNLVMSNTRISDSIPSYFWEAFSFLQYLNLSNNHIHGKIENSLTNPISFSVIDLSSNHFHGKLPFLSNQVIWLDLSSNSFSSMNDFLCCKQFKKFNLYLLNLASNNISGKIPDCWIKWSNLMDVNLQSNHFVGNMPLSMGSLAWLESLNIRNNSLLGIFSTALKKNNQLISLDLGENNLSGTIPTWIGERLLRLKILRLRSNNFSGHIPNEICDMIFLQDLDLAQNSLFGNIPNCFNHFNAIIIIWTKGRASMYNTILGLVTNVDLSDNNLSGEIPREITDLDGLIYLNLSKNQLSGRIPQSIDNMRLLESIDISRNQISGEIPPTISKLCFLNHLDLSYNHLKGKIPIGTQIQSFEASGFIGNHLCGAPLLINCGSHQQISYINSFGPENDKHGVNWFF</sequence>
<dbReference type="InterPro" id="IPR013210">
    <property type="entry name" value="LRR_N_plant-typ"/>
</dbReference>
<evidence type="ECO:0000256" key="10">
    <source>
        <dbReference type="ARBA" id="ARBA00023170"/>
    </source>
</evidence>
<dbReference type="OMA" id="EICDMIF"/>
<proteinExistence type="inferred from homology"/>
<keyword evidence="3" id="KW-1003">Cell membrane</keyword>
<dbReference type="InterPro" id="IPR032675">
    <property type="entry name" value="LRR_dom_sf"/>
</dbReference>
<dbReference type="AlphaFoldDB" id="V7C4I3"/>
<dbReference type="InterPro" id="IPR001611">
    <property type="entry name" value="Leu-rich_rpt"/>
</dbReference>
<organism evidence="14 15">
    <name type="scientific">Phaseolus vulgaris</name>
    <name type="common">Kidney bean</name>
    <name type="synonym">French bean</name>
    <dbReference type="NCBI Taxonomy" id="3885"/>
    <lineage>
        <taxon>Eukaryota</taxon>
        <taxon>Viridiplantae</taxon>
        <taxon>Streptophyta</taxon>
        <taxon>Embryophyta</taxon>
        <taxon>Tracheophyta</taxon>
        <taxon>Spermatophyta</taxon>
        <taxon>Magnoliopsida</taxon>
        <taxon>eudicotyledons</taxon>
        <taxon>Gunneridae</taxon>
        <taxon>Pentapetalae</taxon>
        <taxon>rosids</taxon>
        <taxon>fabids</taxon>
        <taxon>Fabales</taxon>
        <taxon>Fabaceae</taxon>
        <taxon>Papilionoideae</taxon>
        <taxon>50 kb inversion clade</taxon>
        <taxon>NPAAA clade</taxon>
        <taxon>indigoferoid/millettioid clade</taxon>
        <taxon>Phaseoleae</taxon>
        <taxon>Phaseolus</taxon>
    </lineage>
</organism>
<evidence type="ECO:0000256" key="8">
    <source>
        <dbReference type="ARBA" id="ARBA00022989"/>
    </source>
</evidence>
<dbReference type="SMART" id="SM00369">
    <property type="entry name" value="LRR_TYP"/>
    <property type="match status" value="7"/>
</dbReference>
<dbReference type="SUPFAM" id="SSF52047">
    <property type="entry name" value="RNI-like"/>
    <property type="match status" value="1"/>
</dbReference>
<dbReference type="PANTHER" id="PTHR48063">
    <property type="entry name" value="LRR RECEPTOR-LIKE KINASE"/>
    <property type="match status" value="1"/>
</dbReference>
<dbReference type="Pfam" id="PF13855">
    <property type="entry name" value="LRR_8"/>
    <property type="match status" value="2"/>
</dbReference>
<dbReference type="Gramene" id="ESW24278">
    <property type="protein sequence ID" value="ESW24278"/>
    <property type="gene ID" value="PHAVU_004G116600g"/>
</dbReference>
<comment type="subcellular location">
    <subcellularLocation>
        <location evidence="1">Cell membrane</location>
        <topology evidence="1">Single-pass type I membrane protein</topology>
    </subcellularLocation>
</comment>
<dbReference type="OrthoDB" id="1600340at2759"/>
<dbReference type="STRING" id="3885.V7C4I3"/>
<evidence type="ECO:0000256" key="11">
    <source>
        <dbReference type="ARBA" id="ARBA00023180"/>
    </source>
</evidence>
<feature type="domain" description="Leucine-rich repeat-containing N-terminal plant-type" evidence="13">
    <location>
        <begin position="23"/>
        <end position="62"/>
    </location>
</feature>
<protein>
    <recommendedName>
        <fullName evidence="13">Leucine-rich repeat-containing N-terminal plant-type domain-containing protein</fullName>
    </recommendedName>
</protein>
<keyword evidence="9" id="KW-0472">Membrane</keyword>
<evidence type="ECO:0000256" key="2">
    <source>
        <dbReference type="ARBA" id="ARBA00009592"/>
    </source>
</evidence>
<dbReference type="Proteomes" id="UP000000226">
    <property type="component" value="Chromosome 4"/>
</dbReference>
<keyword evidence="8" id="KW-1133">Transmembrane helix</keyword>
<evidence type="ECO:0000313" key="15">
    <source>
        <dbReference type="Proteomes" id="UP000000226"/>
    </source>
</evidence>
<dbReference type="Pfam" id="PF08263">
    <property type="entry name" value="LRRNT_2"/>
    <property type="match status" value="1"/>
</dbReference>
<evidence type="ECO:0000256" key="9">
    <source>
        <dbReference type="ARBA" id="ARBA00023136"/>
    </source>
</evidence>
<keyword evidence="7" id="KW-0677">Repeat</keyword>
<evidence type="ECO:0000256" key="1">
    <source>
        <dbReference type="ARBA" id="ARBA00004251"/>
    </source>
</evidence>
<dbReference type="Gene3D" id="3.80.10.10">
    <property type="entry name" value="Ribonuclease Inhibitor"/>
    <property type="match status" value="5"/>
</dbReference>
<dbReference type="Pfam" id="PF00560">
    <property type="entry name" value="LRR_1"/>
    <property type="match status" value="7"/>
</dbReference>
<evidence type="ECO:0000256" key="4">
    <source>
        <dbReference type="ARBA" id="ARBA00022614"/>
    </source>
</evidence>
<evidence type="ECO:0000259" key="13">
    <source>
        <dbReference type="Pfam" id="PF08263"/>
    </source>
</evidence>
<dbReference type="GO" id="GO:0005886">
    <property type="term" value="C:plasma membrane"/>
    <property type="evidence" value="ECO:0007669"/>
    <property type="project" value="UniProtKB-SubCell"/>
</dbReference>
<evidence type="ECO:0000313" key="14">
    <source>
        <dbReference type="EMBL" id="ESW24278.1"/>
    </source>
</evidence>
<gene>
    <name evidence="14" type="ORF">PHAVU_004G116600g</name>
</gene>
<dbReference type="PROSITE" id="PS51450">
    <property type="entry name" value="LRR"/>
    <property type="match status" value="1"/>
</dbReference>
<dbReference type="FunFam" id="3.80.10.10:FF:000095">
    <property type="entry name" value="LRR receptor-like serine/threonine-protein kinase GSO1"/>
    <property type="match status" value="2"/>
</dbReference>
<evidence type="ECO:0000256" key="5">
    <source>
        <dbReference type="ARBA" id="ARBA00022692"/>
    </source>
</evidence>
<accession>V7C4I3</accession>
<feature type="signal peptide" evidence="12">
    <location>
        <begin position="1"/>
        <end position="15"/>
    </location>
</feature>
<feature type="chain" id="PRO_5012407127" description="Leucine-rich repeat-containing N-terminal plant-type domain-containing protein" evidence="12">
    <location>
        <begin position="16"/>
        <end position="874"/>
    </location>
</feature>
<dbReference type="SUPFAM" id="SSF52058">
    <property type="entry name" value="L domain-like"/>
    <property type="match status" value="2"/>
</dbReference>
<dbReference type="EMBL" id="CM002291">
    <property type="protein sequence ID" value="ESW24278.1"/>
    <property type="molecule type" value="Genomic_DNA"/>
</dbReference>